<keyword evidence="4" id="KW-1185">Reference proteome</keyword>
<dbReference type="AlphaFoldDB" id="A0A8H5FI66"/>
<feature type="compositionally biased region" description="Pro residues" evidence="2">
    <location>
        <begin position="61"/>
        <end position="77"/>
    </location>
</feature>
<dbReference type="Proteomes" id="UP000559256">
    <property type="component" value="Unassembled WGS sequence"/>
</dbReference>
<dbReference type="OrthoDB" id="2507336at2759"/>
<organism evidence="3 4">
    <name type="scientific">Tetrapyrgos nigripes</name>
    <dbReference type="NCBI Taxonomy" id="182062"/>
    <lineage>
        <taxon>Eukaryota</taxon>
        <taxon>Fungi</taxon>
        <taxon>Dikarya</taxon>
        <taxon>Basidiomycota</taxon>
        <taxon>Agaricomycotina</taxon>
        <taxon>Agaricomycetes</taxon>
        <taxon>Agaricomycetidae</taxon>
        <taxon>Agaricales</taxon>
        <taxon>Marasmiineae</taxon>
        <taxon>Marasmiaceae</taxon>
        <taxon>Tetrapyrgos</taxon>
    </lineage>
</organism>
<keyword evidence="1" id="KW-0175">Coiled coil</keyword>
<gene>
    <name evidence="3" type="ORF">D9758_015366</name>
</gene>
<evidence type="ECO:0000256" key="2">
    <source>
        <dbReference type="SAM" id="MobiDB-lite"/>
    </source>
</evidence>
<name>A0A8H5FI66_9AGAR</name>
<comment type="caution">
    <text evidence="3">The sequence shown here is derived from an EMBL/GenBank/DDBJ whole genome shotgun (WGS) entry which is preliminary data.</text>
</comment>
<evidence type="ECO:0000313" key="3">
    <source>
        <dbReference type="EMBL" id="KAF5338110.1"/>
    </source>
</evidence>
<feature type="region of interest" description="Disordered" evidence="2">
    <location>
        <begin position="133"/>
        <end position="174"/>
    </location>
</feature>
<dbReference type="EMBL" id="JAACJM010000200">
    <property type="protein sequence ID" value="KAF5338110.1"/>
    <property type="molecule type" value="Genomic_DNA"/>
</dbReference>
<protein>
    <submittedName>
        <fullName evidence="3">Uncharacterized protein</fullName>
    </submittedName>
</protein>
<sequence>MSNRYSGSPKYMNDFSKALAIEVRILLDEMGKLRDERRQLQQEIAELLAVKAKHGNGWSTTPPPAIEAPPETSPPTAEPLAPAKGGWRVVHKRPERKHRDKGANTPAPAASPPLPAIAAPVPVAAGMPAWAQWRPNPTFTPPAVTPAAAPVSDPFLNRPLSRPGLFGPPSPGPK</sequence>
<feature type="coiled-coil region" evidence="1">
    <location>
        <begin position="23"/>
        <end position="53"/>
    </location>
</feature>
<feature type="compositionally biased region" description="Basic residues" evidence="2">
    <location>
        <begin position="89"/>
        <end position="100"/>
    </location>
</feature>
<proteinExistence type="predicted"/>
<feature type="region of interest" description="Disordered" evidence="2">
    <location>
        <begin position="53"/>
        <end position="117"/>
    </location>
</feature>
<reference evidence="3 4" key="1">
    <citation type="journal article" date="2020" name="ISME J.">
        <title>Uncovering the hidden diversity of litter-decomposition mechanisms in mushroom-forming fungi.</title>
        <authorList>
            <person name="Floudas D."/>
            <person name="Bentzer J."/>
            <person name="Ahren D."/>
            <person name="Johansson T."/>
            <person name="Persson P."/>
            <person name="Tunlid A."/>
        </authorList>
    </citation>
    <scope>NUCLEOTIDE SEQUENCE [LARGE SCALE GENOMIC DNA]</scope>
    <source>
        <strain evidence="3 4">CBS 291.85</strain>
    </source>
</reference>
<accession>A0A8H5FI66</accession>
<evidence type="ECO:0000256" key="1">
    <source>
        <dbReference type="SAM" id="Coils"/>
    </source>
</evidence>
<evidence type="ECO:0000313" key="4">
    <source>
        <dbReference type="Proteomes" id="UP000559256"/>
    </source>
</evidence>